<dbReference type="PANTHER" id="PTHR12428">
    <property type="entry name" value="OXA1"/>
    <property type="match status" value="1"/>
</dbReference>
<evidence type="ECO:0000256" key="5">
    <source>
        <dbReference type="ARBA" id="ARBA00022475"/>
    </source>
</evidence>
<comment type="caution">
    <text evidence="17">The sequence shown here is derived from an EMBL/GenBank/DDBJ whole genome shotgun (WGS) entry which is preliminary data.</text>
</comment>
<dbReference type="EMBL" id="QANS01000003">
    <property type="protein sequence ID" value="PTU31383.1"/>
    <property type="molecule type" value="Genomic_DNA"/>
</dbReference>
<evidence type="ECO:0000256" key="7">
    <source>
        <dbReference type="ARBA" id="ARBA00022927"/>
    </source>
</evidence>
<dbReference type="CDD" id="cd20070">
    <property type="entry name" value="5TM_YidC_Alb3"/>
    <property type="match status" value="1"/>
</dbReference>
<dbReference type="GO" id="GO:0015031">
    <property type="term" value="P:protein transport"/>
    <property type="evidence" value="ECO:0007669"/>
    <property type="project" value="UniProtKB-KW"/>
</dbReference>
<dbReference type="RefSeq" id="WP_107939926.1">
    <property type="nucleotide sequence ID" value="NZ_QANS01000003.1"/>
</dbReference>
<dbReference type="InterPro" id="IPR028053">
    <property type="entry name" value="Membr_insert_YidC_N"/>
</dbReference>
<keyword evidence="9 13" id="KW-0472">Membrane</keyword>
<keyword evidence="10 13" id="KW-0143">Chaperone</keyword>
<comment type="subcellular location">
    <subcellularLocation>
        <location evidence="1">Cell inner membrane</location>
        <topology evidence="1">Multi-pass membrane protein</topology>
    </subcellularLocation>
    <subcellularLocation>
        <location evidence="13">Cell membrane</location>
        <topology evidence="13">Multi-pass membrane protein</topology>
    </subcellularLocation>
</comment>
<keyword evidence="6 13" id="KW-0812">Transmembrane</keyword>
<evidence type="ECO:0000256" key="1">
    <source>
        <dbReference type="ARBA" id="ARBA00004429"/>
    </source>
</evidence>
<feature type="transmembrane region" description="Helical" evidence="13">
    <location>
        <begin position="449"/>
        <end position="473"/>
    </location>
</feature>
<evidence type="ECO:0000313" key="17">
    <source>
        <dbReference type="EMBL" id="PTU31383.1"/>
    </source>
</evidence>
<evidence type="ECO:0000256" key="14">
    <source>
        <dbReference type="SAM" id="MobiDB-lite"/>
    </source>
</evidence>
<dbReference type="GO" id="GO:0051205">
    <property type="term" value="P:protein insertion into membrane"/>
    <property type="evidence" value="ECO:0007669"/>
    <property type="project" value="TreeGrafter"/>
</dbReference>
<evidence type="ECO:0000259" key="15">
    <source>
        <dbReference type="Pfam" id="PF02096"/>
    </source>
</evidence>
<feature type="compositionally biased region" description="Low complexity" evidence="14">
    <location>
        <begin position="56"/>
        <end position="72"/>
    </location>
</feature>
<comment type="subunit">
    <text evidence="13">Interacts with the Sec translocase complex via SecD. Specifically interacts with transmembrane segments of nascent integral membrane proteins during membrane integration.</text>
</comment>
<evidence type="ECO:0000256" key="4">
    <source>
        <dbReference type="ARBA" id="ARBA00022448"/>
    </source>
</evidence>
<comment type="function">
    <text evidence="13">Required for the insertion and/or proper folding and/or complex formation of integral membrane proteins into the membrane. Involved in integration of membrane proteins that insert both dependently and independently of the Sec translocase complex, as well as at least some lipoproteins. Aids folding of multispanning membrane proteins.</text>
</comment>
<evidence type="ECO:0000256" key="3">
    <source>
        <dbReference type="ARBA" id="ARBA00015325"/>
    </source>
</evidence>
<evidence type="ECO:0000256" key="12">
    <source>
        <dbReference type="ARBA" id="ARBA00033342"/>
    </source>
</evidence>
<dbReference type="Pfam" id="PF14849">
    <property type="entry name" value="YidC_periplas"/>
    <property type="match status" value="1"/>
</dbReference>
<evidence type="ECO:0000256" key="11">
    <source>
        <dbReference type="ARBA" id="ARBA00033245"/>
    </source>
</evidence>
<dbReference type="GO" id="GO:0005886">
    <property type="term" value="C:plasma membrane"/>
    <property type="evidence" value="ECO:0007669"/>
    <property type="project" value="UniProtKB-SubCell"/>
</dbReference>
<keyword evidence="8 13" id="KW-1133">Transmembrane helix</keyword>
<dbReference type="HAMAP" id="MF_01810">
    <property type="entry name" value="YidC_type1"/>
    <property type="match status" value="1"/>
</dbReference>
<dbReference type="InterPro" id="IPR038221">
    <property type="entry name" value="YidC_periplasmic_sf"/>
</dbReference>
<feature type="domain" description="Membrane insertase YidC N-terminal" evidence="16">
    <location>
        <begin position="78"/>
        <end position="376"/>
    </location>
</feature>
<gene>
    <name evidence="13" type="primary">yidC</name>
    <name evidence="17" type="ORF">CJD38_08555</name>
</gene>
<dbReference type="Pfam" id="PF02096">
    <property type="entry name" value="60KD_IMP"/>
    <property type="match status" value="1"/>
</dbReference>
<dbReference type="PRINTS" id="PR01900">
    <property type="entry name" value="YIDCPROTEIN"/>
</dbReference>
<dbReference type="InterPro" id="IPR019998">
    <property type="entry name" value="Membr_insert_YidC"/>
</dbReference>
<protein>
    <recommendedName>
        <fullName evidence="3 13">Membrane protein insertase YidC</fullName>
    </recommendedName>
    <alternativeName>
        <fullName evidence="12 13">Foldase YidC</fullName>
    </alternativeName>
    <alternativeName>
        <fullName evidence="11 13">Membrane integrase YidC</fullName>
    </alternativeName>
    <alternativeName>
        <fullName evidence="13">Membrane protein YidC</fullName>
    </alternativeName>
</protein>
<dbReference type="CDD" id="cd19961">
    <property type="entry name" value="EcYidC-like_peri"/>
    <property type="match status" value="1"/>
</dbReference>
<feature type="domain" description="Membrane insertase YidC/Oxa/ALB C-terminal" evidence="15">
    <location>
        <begin position="387"/>
        <end position="566"/>
    </location>
</feature>
<keyword evidence="7 13" id="KW-0653">Protein transport</keyword>
<dbReference type="PANTHER" id="PTHR12428:SF65">
    <property type="entry name" value="CYTOCHROME C OXIDASE ASSEMBLY PROTEIN COX18, MITOCHONDRIAL"/>
    <property type="match status" value="1"/>
</dbReference>
<evidence type="ECO:0000256" key="8">
    <source>
        <dbReference type="ARBA" id="ARBA00022989"/>
    </source>
</evidence>
<dbReference type="Gene3D" id="2.70.98.90">
    <property type="match status" value="1"/>
</dbReference>
<feature type="transmembrane region" description="Helical" evidence="13">
    <location>
        <begin position="493"/>
        <end position="510"/>
    </location>
</feature>
<dbReference type="InterPro" id="IPR028055">
    <property type="entry name" value="YidC/Oxa/ALB_C"/>
</dbReference>
<evidence type="ECO:0000256" key="13">
    <source>
        <dbReference type="HAMAP-Rule" id="MF_01810"/>
    </source>
</evidence>
<dbReference type="InterPro" id="IPR001708">
    <property type="entry name" value="YidC/ALB3/OXA1/COX18"/>
</dbReference>
<accession>A0A2T5MFM8</accession>
<keyword evidence="18" id="KW-1185">Reference proteome</keyword>
<evidence type="ECO:0000256" key="6">
    <source>
        <dbReference type="ARBA" id="ARBA00022692"/>
    </source>
</evidence>
<name>A0A2T5MFM8_9GAMM</name>
<dbReference type="AlphaFoldDB" id="A0A2T5MFM8"/>
<sequence>MENRRFILIALLGAVLFFMYQAWVKDFAPAAVTPAETTANAAPAIADEIPTASTATAAKPAAAAETTTPGAAVESGARVHVQTDVLAIDISLTGGELRRVELVGYPVAKDQPNNNFALLSDKDHNWFVLQSGLATPEQPLSSPQTAFTSAQNSYKLADDASTLEVPLDFVAADGSTLRKTYRFKRGSYDIELVQSVKNAGAANISVSPYVRMWRTPPADSSSHHMGISTFTGVAFYEQKPESTNYRFKKLKFDELAEEPLNTKQQGGWIAMLQHYFAVAVIPPAGEANTFSAKPSATKGFLGQYVGSAAVVAPQTQHDFSTHLYIGPELQDGIGKPKEGDPLAFFDLHGMNTVAPGLEYAIDYGILTPIAKPLFWLLKKFHTLTGNWGFAIILLTLAVKGLLYKLSEAQYRSMAKMKKFAPRIADLKERYGDDRERMSKEMMNLYKKEGFNPLAGCWPLLLQFPIFMGLYWVLLQSVELRQAPFALWINDLSAADPYFVLPVLFGISMFVQQKLSGQQIADPMQQKVMQIMPIMMTAFFAFFPAGLVLYWFVSNLAGITQQWYITRKLENETPVRKTA</sequence>
<feature type="transmembrane region" description="Helical" evidence="13">
    <location>
        <begin position="387"/>
        <end position="406"/>
    </location>
</feature>
<organism evidence="17 18">
    <name type="scientific">Stenotrophobium rhamnosiphilum</name>
    <dbReference type="NCBI Taxonomy" id="2029166"/>
    <lineage>
        <taxon>Bacteria</taxon>
        <taxon>Pseudomonadati</taxon>
        <taxon>Pseudomonadota</taxon>
        <taxon>Gammaproteobacteria</taxon>
        <taxon>Nevskiales</taxon>
        <taxon>Nevskiaceae</taxon>
        <taxon>Stenotrophobium</taxon>
    </lineage>
</organism>
<evidence type="ECO:0000313" key="18">
    <source>
        <dbReference type="Proteomes" id="UP000244248"/>
    </source>
</evidence>
<dbReference type="NCBIfam" id="NF002352">
    <property type="entry name" value="PRK01318.1-3"/>
    <property type="match status" value="1"/>
</dbReference>
<dbReference type="GO" id="GO:0032977">
    <property type="term" value="F:membrane insertase activity"/>
    <property type="evidence" value="ECO:0007669"/>
    <property type="project" value="InterPro"/>
</dbReference>
<dbReference type="Proteomes" id="UP000244248">
    <property type="component" value="Unassembled WGS sequence"/>
</dbReference>
<dbReference type="InterPro" id="IPR047196">
    <property type="entry name" value="YidC_ALB_C"/>
</dbReference>
<comment type="similarity">
    <text evidence="2 13">Belongs to the OXA1/ALB3/YidC family. Type 1 subfamily.</text>
</comment>
<evidence type="ECO:0000256" key="10">
    <source>
        <dbReference type="ARBA" id="ARBA00023186"/>
    </source>
</evidence>
<proteinExistence type="inferred from homology"/>
<dbReference type="NCBIfam" id="TIGR03592">
    <property type="entry name" value="yidC_oxa1_cterm"/>
    <property type="match status" value="1"/>
</dbReference>
<keyword evidence="4 13" id="KW-0813">Transport</keyword>
<evidence type="ECO:0000259" key="16">
    <source>
        <dbReference type="Pfam" id="PF14849"/>
    </source>
</evidence>
<feature type="transmembrane region" description="Helical" evidence="13">
    <location>
        <begin position="530"/>
        <end position="552"/>
    </location>
</feature>
<keyword evidence="5 13" id="KW-1003">Cell membrane</keyword>
<reference evidence="17 18" key="1">
    <citation type="submission" date="2018-04" db="EMBL/GenBank/DDBJ databases">
        <title>Novel species isolated from glacier.</title>
        <authorList>
            <person name="Liu Q."/>
            <person name="Xin Y.-H."/>
        </authorList>
    </citation>
    <scope>NUCLEOTIDE SEQUENCE [LARGE SCALE GENOMIC DNA]</scope>
    <source>
        <strain evidence="17 18">GT1R17</strain>
    </source>
</reference>
<dbReference type="NCBIfam" id="TIGR03593">
    <property type="entry name" value="yidC_nterm"/>
    <property type="match status" value="1"/>
</dbReference>
<feature type="region of interest" description="Disordered" evidence="14">
    <location>
        <begin position="56"/>
        <end position="75"/>
    </location>
</feature>
<dbReference type="PRINTS" id="PR00701">
    <property type="entry name" value="60KDINNERMP"/>
</dbReference>
<dbReference type="OrthoDB" id="9780552at2"/>
<evidence type="ECO:0000256" key="2">
    <source>
        <dbReference type="ARBA" id="ARBA00010527"/>
    </source>
</evidence>
<evidence type="ECO:0000256" key="9">
    <source>
        <dbReference type="ARBA" id="ARBA00023136"/>
    </source>
</evidence>